<reference evidence="1 2" key="1">
    <citation type="submission" date="2019-02" db="EMBL/GenBank/DDBJ databases">
        <authorList>
            <person name="Trepte H.V."/>
            <person name="Ackerson L."/>
            <person name="Cottrell A."/>
            <person name="Drexelius J."/>
            <person name="Eggleston T."/>
            <person name="Schaefer-Sharp M."/>
            <person name="Thorkildsen T."/>
            <person name="Vendrell P."/>
            <person name="Wunderlich H."/>
            <person name="Braley A.B."/>
            <person name="Ettinger W.F."/>
            <person name="Ettinger A.-S.H."/>
            <person name="Anders K.R."/>
            <person name="Garlena R.A."/>
            <person name="Russell D.A."/>
            <person name="Pope W.H."/>
            <person name="Jacobs-Sera D."/>
            <person name="Hendrix R.W."/>
            <person name="Hatfull G.F."/>
        </authorList>
    </citation>
    <scope>NUCLEOTIDE SEQUENCE [LARGE SCALE GENOMIC DNA]</scope>
</reference>
<sequence length="42" mass="4875">MYVEDMDLDELLEWEAALADGEGEQAEFDLEDVRERIAELES</sequence>
<gene>
    <name evidence="1" type="primary">70</name>
    <name evidence="1" type="ORF">SEA_KRISTOFF_70</name>
</gene>
<dbReference type="EMBL" id="MK494124">
    <property type="protein sequence ID" value="QBP32019.1"/>
    <property type="molecule type" value="Genomic_DNA"/>
</dbReference>
<accession>A0A482JIE5</accession>
<evidence type="ECO:0000313" key="2">
    <source>
        <dbReference type="Proteomes" id="UP000295299"/>
    </source>
</evidence>
<name>A0A482JIE5_9CAUD</name>
<proteinExistence type="predicted"/>
<protein>
    <submittedName>
        <fullName evidence="1">Uncharacterized protein</fullName>
    </submittedName>
</protein>
<organism evidence="1 2">
    <name type="scientific">Mycobacterium phage Kristoff</name>
    <dbReference type="NCBI Taxonomy" id="2517956"/>
    <lineage>
        <taxon>Viruses</taxon>
        <taxon>Duplodnaviria</taxon>
        <taxon>Heunggongvirae</taxon>
        <taxon>Uroviricota</taxon>
        <taxon>Caudoviricetes</taxon>
        <taxon>Fromanvirus</taxon>
        <taxon>Fromanvirus rebeuca</taxon>
    </lineage>
</organism>
<evidence type="ECO:0000313" key="1">
    <source>
        <dbReference type="EMBL" id="QBP32019.1"/>
    </source>
</evidence>
<dbReference type="Proteomes" id="UP000295299">
    <property type="component" value="Segment"/>
</dbReference>